<dbReference type="InParanoid" id="A0A067MQ93"/>
<protein>
    <submittedName>
        <fullName evidence="2">Uncharacterized protein</fullName>
    </submittedName>
</protein>
<evidence type="ECO:0000313" key="2">
    <source>
        <dbReference type="EMBL" id="KDQ16845.1"/>
    </source>
</evidence>
<keyword evidence="3" id="KW-1185">Reference proteome</keyword>
<gene>
    <name evidence="2" type="ORF">BOTBODRAFT_242147</name>
</gene>
<dbReference type="HOGENOM" id="CLU_1586206_0_0_1"/>
<accession>A0A067MQ93</accession>
<evidence type="ECO:0000313" key="3">
    <source>
        <dbReference type="Proteomes" id="UP000027195"/>
    </source>
</evidence>
<sequence>MRRLLALSLSSSFRLTTMKIIKMYIRLDSRSGESAEAAALLDRFRVRTPPKQLEMSTAPEQVGRSCTPSHPPRVLTDIPFMRESVPPALKKRKTPLPTDAPSPIPSRTTVSSPPRAWTRKRRLPVVGPSAVLLPSTPGTPSSASPRASSQRCPPPPSSPTTPREQSRS</sequence>
<feature type="compositionally biased region" description="Polar residues" evidence="1">
    <location>
        <begin position="54"/>
        <end position="68"/>
    </location>
</feature>
<dbReference type="Proteomes" id="UP000027195">
    <property type="component" value="Unassembled WGS sequence"/>
</dbReference>
<evidence type="ECO:0000256" key="1">
    <source>
        <dbReference type="SAM" id="MobiDB-lite"/>
    </source>
</evidence>
<dbReference type="EMBL" id="KL198026">
    <property type="protein sequence ID" value="KDQ16845.1"/>
    <property type="molecule type" value="Genomic_DNA"/>
</dbReference>
<dbReference type="AlphaFoldDB" id="A0A067MQ93"/>
<proteinExistence type="predicted"/>
<organism evidence="2 3">
    <name type="scientific">Botryobasidium botryosum (strain FD-172 SS1)</name>
    <dbReference type="NCBI Taxonomy" id="930990"/>
    <lineage>
        <taxon>Eukaryota</taxon>
        <taxon>Fungi</taxon>
        <taxon>Dikarya</taxon>
        <taxon>Basidiomycota</taxon>
        <taxon>Agaricomycotina</taxon>
        <taxon>Agaricomycetes</taxon>
        <taxon>Cantharellales</taxon>
        <taxon>Botryobasidiaceae</taxon>
        <taxon>Botryobasidium</taxon>
    </lineage>
</organism>
<name>A0A067MQ93_BOTB1</name>
<feature type="region of interest" description="Disordered" evidence="1">
    <location>
        <begin position="50"/>
        <end position="168"/>
    </location>
</feature>
<reference evidence="3" key="1">
    <citation type="journal article" date="2014" name="Proc. Natl. Acad. Sci. U.S.A.">
        <title>Extensive sampling of basidiomycete genomes demonstrates inadequacy of the white-rot/brown-rot paradigm for wood decay fungi.</title>
        <authorList>
            <person name="Riley R."/>
            <person name="Salamov A.A."/>
            <person name="Brown D.W."/>
            <person name="Nagy L.G."/>
            <person name="Floudas D."/>
            <person name="Held B.W."/>
            <person name="Levasseur A."/>
            <person name="Lombard V."/>
            <person name="Morin E."/>
            <person name="Otillar R."/>
            <person name="Lindquist E.A."/>
            <person name="Sun H."/>
            <person name="LaButti K.M."/>
            <person name="Schmutz J."/>
            <person name="Jabbour D."/>
            <person name="Luo H."/>
            <person name="Baker S.E."/>
            <person name="Pisabarro A.G."/>
            <person name="Walton J.D."/>
            <person name="Blanchette R.A."/>
            <person name="Henrissat B."/>
            <person name="Martin F."/>
            <person name="Cullen D."/>
            <person name="Hibbett D.S."/>
            <person name="Grigoriev I.V."/>
        </authorList>
    </citation>
    <scope>NUCLEOTIDE SEQUENCE [LARGE SCALE GENOMIC DNA]</scope>
    <source>
        <strain evidence="3">FD-172 SS1</strain>
    </source>
</reference>
<feature type="compositionally biased region" description="Low complexity" evidence="1">
    <location>
        <begin position="134"/>
        <end position="151"/>
    </location>
</feature>